<dbReference type="AlphaFoldDB" id="A0AAD6VDW9"/>
<dbReference type="Pfam" id="PF01679">
    <property type="entry name" value="Pmp3"/>
    <property type="match status" value="1"/>
</dbReference>
<accession>A0AAD6VDW9</accession>
<name>A0AAD6VDW9_9AGAR</name>
<reference evidence="8" key="1">
    <citation type="submission" date="2023-03" db="EMBL/GenBank/DDBJ databases">
        <title>Massive genome expansion in bonnet fungi (Mycena s.s.) driven by repeated elements and novel gene families across ecological guilds.</title>
        <authorList>
            <consortium name="Lawrence Berkeley National Laboratory"/>
            <person name="Harder C.B."/>
            <person name="Miyauchi S."/>
            <person name="Viragh M."/>
            <person name="Kuo A."/>
            <person name="Thoen E."/>
            <person name="Andreopoulos B."/>
            <person name="Lu D."/>
            <person name="Skrede I."/>
            <person name="Drula E."/>
            <person name="Henrissat B."/>
            <person name="Morin E."/>
            <person name="Kohler A."/>
            <person name="Barry K."/>
            <person name="LaButti K."/>
            <person name="Morin E."/>
            <person name="Salamov A."/>
            <person name="Lipzen A."/>
            <person name="Mereny Z."/>
            <person name="Hegedus B."/>
            <person name="Baldrian P."/>
            <person name="Stursova M."/>
            <person name="Weitz H."/>
            <person name="Taylor A."/>
            <person name="Grigoriev I.V."/>
            <person name="Nagy L.G."/>
            <person name="Martin F."/>
            <person name="Kauserud H."/>
        </authorList>
    </citation>
    <scope>NUCLEOTIDE SEQUENCE</scope>
    <source>
        <strain evidence="8">9144</strain>
    </source>
</reference>
<protein>
    <recommendedName>
        <fullName evidence="10">Plasma membrane proteolipid 3</fullName>
    </recommendedName>
</protein>
<keyword evidence="4 6" id="KW-1133">Transmembrane helix</keyword>
<evidence type="ECO:0000256" key="3">
    <source>
        <dbReference type="ARBA" id="ARBA00022692"/>
    </source>
</evidence>
<dbReference type="PANTHER" id="PTHR21659">
    <property type="entry name" value="HYDROPHOBIC PROTEIN RCI2 LOW TEMPERATURE AND SALT RESPONSIVE PROTEIN LTI6 -RELATED"/>
    <property type="match status" value="1"/>
</dbReference>
<proteinExistence type="inferred from homology"/>
<keyword evidence="5 6" id="KW-0472">Membrane</keyword>
<evidence type="ECO:0000256" key="1">
    <source>
        <dbReference type="ARBA" id="ARBA00004370"/>
    </source>
</evidence>
<dbReference type="EMBL" id="JARJCW010000037">
    <property type="protein sequence ID" value="KAJ7207050.1"/>
    <property type="molecule type" value="Genomic_DNA"/>
</dbReference>
<evidence type="ECO:0000256" key="6">
    <source>
        <dbReference type="SAM" id="Phobius"/>
    </source>
</evidence>
<comment type="similarity">
    <text evidence="2">Belongs to the UPF0057 (PMP3) family.</text>
</comment>
<dbReference type="PROSITE" id="PS51257">
    <property type="entry name" value="PROKAR_LIPOPROTEIN"/>
    <property type="match status" value="1"/>
</dbReference>
<evidence type="ECO:0000313" key="9">
    <source>
        <dbReference type="Proteomes" id="UP001219525"/>
    </source>
</evidence>
<evidence type="ECO:0000256" key="4">
    <source>
        <dbReference type="ARBA" id="ARBA00022989"/>
    </source>
</evidence>
<comment type="subcellular location">
    <subcellularLocation>
        <location evidence="1">Membrane</location>
    </subcellularLocation>
</comment>
<dbReference type="GO" id="GO:0016020">
    <property type="term" value="C:membrane"/>
    <property type="evidence" value="ECO:0007669"/>
    <property type="project" value="UniProtKB-SubCell"/>
</dbReference>
<keyword evidence="3 6" id="KW-0812">Transmembrane</keyword>
<evidence type="ECO:0008006" key="10">
    <source>
        <dbReference type="Google" id="ProtNLM"/>
    </source>
</evidence>
<comment type="caution">
    <text evidence="8">The sequence shown here is derived from an EMBL/GenBank/DDBJ whole genome shotgun (WGS) entry which is preliminary data.</text>
</comment>
<gene>
    <name evidence="8" type="ORF">GGX14DRAFT_456015</name>
</gene>
<feature type="signal peptide" evidence="7">
    <location>
        <begin position="1"/>
        <end position="20"/>
    </location>
</feature>
<evidence type="ECO:0000256" key="5">
    <source>
        <dbReference type="ARBA" id="ARBA00023136"/>
    </source>
</evidence>
<evidence type="ECO:0000313" key="8">
    <source>
        <dbReference type="EMBL" id="KAJ7207050.1"/>
    </source>
</evidence>
<organism evidence="8 9">
    <name type="scientific">Mycena pura</name>
    <dbReference type="NCBI Taxonomy" id="153505"/>
    <lineage>
        <taxon>Eukaryota</taxon>
        <taxon>Fungi</taxon>
        <taxon>Dikarya</taxon>
        <taxon>Basidiomycota</taxon>
        <taxon>Agaricomycotina</taxon>
        <taxon>Agaricomycetes</taxon>
        <taxon>Agaricomycetidae</taxon>
        <taxon>Agaricales</taxon>
        <taxon>Marasmiineae</taxon>
        <taxon>Mycenaceae</taxon>
        <taxon>Mycena</taxon>
    </lineage>
</organism>
<feature type="chain" id="PRO_5042292508" description="Plasma membrane proteolipid 3" evidence="7">
    <location>
        <begin position="21"/>
        <end position="86"/>
    </location>
</feature>
<keyword evidence="9" id="KW-1185">Reference proteome</keyword>
<dbReference type="InterPro" id="IPR000612">
    <property type="entry name" value="PMP3"/>
</dbReference>
<feature type="transmembrane region" description="Helical" evidence="6">
    <location>
        <begin position="30"/>
        <end position="53"/>
    </location>
</feature>
<dbReference type="Proteomes" id="UP001219525">
    <property type="component" value="Unassembled WGS sequence"/>
</dbReference>
<evidence type="ECO:0000256" key="2">
    <source>
        <dbReference type="ARBA" id="ARBA00009530"/>
    </source>
</evidence>
<feature type="non-terminal residue" evidence="8">
    <location>
        <position position="1"/>
    </location>
</feature>
<dbReference type="PANTHER" id="PTHR21659:SF40">
    <property type="entry name" value="PHOSPHATIDYLSERINE DECARBOXYLASE"/>
    <property type="match status" value="1"/>
</dbReference>
<sequence>MKSSDIVLILAAIIFPPVSTFLVCGCGPDLLIGILLCIFGYLPGAIHALWLIYRKLEAEERFGVDGFVCGTSVVWCYGQRDPLKSL</sequence>
<keyword evidence="7" id="KW-0732">Signal</keyword>
<evidence type="ECO:0000256" key="7">
    <source>
        <dbReference type="SAM" id="SignalP"/>
    </source>
</evidence>